<proteinExistence type="inferred from homology"/>
<keyword evidence="4" id="KW-0472">Membrane</keyword>
<dbReference type="EMBL" id="RPDH01000002">
    <property type="protein sequence ID" value="RPE08360.1"/>
    <property type="molecule type" value="Genomic_DNA"/>
</dbReference>
<evidence type="ECO:0000256" key="3">
    <source>
        <dbReference type="ARBA" id="ARBA00022679"/>
    </source>
</evidence>
<keyword evidence="4" id="KW-0812">Transmembrane</keyword>
<dbReference type="Pfam" id="PF13641">
    <property type="entry name" value="Glyco_tranf_2_3"/>
    <property type="match status" value="1"/>
</dbReference>
<dbReference type="Gene3D" id="3.90.550.10">
    <property type="entry name" value="Spore Coat Polysaccharide Biosynthesis Protein SpsA, Chain A"/>
    <property type="match status" value="1"/>
</dbReference>
<keyword evidence="6" id="KW-1185">Reference proteome</keyword>
<dbReference type="GO" id="GO:0016757">
    <property type="term" value="F:glycosyltransferase activity"/>
    <property type="evidence" value="ECO:0007669"/>
    <property type="project" value="UniProtKB-KW"/>
</dbReference>
<feature type="transmembrane region" description="Helical" evidence="4">
    <location>
        <begin position="299"/>
        <end position="319"/>
    </location>
</feature>
<dbReference type="PANTHER" id="PTHR43630:SF1">
    <property type="entry name" value="POLY-BETA-1,6-N-ACETYL-D-GLUCOSAMINE SYNTHASE"/>
    <property type="match status" value="1"/>
</dbReference>
<reference evidence="5 6" key="1">
    <citation type="submission" date="2018-11" db="EMBL/GenBank/DDBJ databases">
        <title>Chitinophaga lutea sp.nov., isolate from arsenic contaminated soil.</title>
        <authorList>
            <person name="Zong Y."/>
        </authorList>
    </citation>
    <scope>NUCLEOTIDE SEQUENCE [LARGE SCALE GENOMIC DNA]</scope>
    <source>
        <strain evidence="5 6">ZY74</strain>
    </source>
</reference>
<comment type="similarity">
    <text evidence="1">Belongs to the glycosyltransferase 2 family.</text>
</comment>
<accession>A0A3N4PXG1</accession>
<sequence>MLLIIEIIIFTYLAGCVFFNFFFSVAGKLARRKKNIVQPPPSYQRIAILVPAYKEDEVILSAAESYSHLNYPKAYYDTVVIADSLRPETLEALRGPGVRVIPVSFDVSTKAKSLNTAFEQLEDRYDLALICDADNVLEKDFLLKVNQAWLEGKEVLQAQRVAKNMDTPFAILDAANEIVANHIHRKGANAVGLSAPVIGSGMVFPFAFVKSVLKDIQAIGGFDKVLQLLVVAHGKKIHYLENALVFDEKVENPNAFRNQRRRWISAQIVYLRKFFAPGMKALFRGQIDYFNLAVIQNMLMPRMLLLVAVGFFTLVYLLFSPYLGIPAAAWLIIMAMFIISLLLPLPKKFYTTYFFTAMMALPRVLGIMVALMFRLKGANKTFIHTKHTKTGIDNPLLDGNAN</sequence>
<keyword evidence="4" id="KW-1133">Transmembrane helix</keyword>
<feature type="transmembrane region" description="Helical" evidence="4">
    <location>
        <begin position="6"/>
        <end position="26"/>
    </location>
</feature>
<dbReference type="SUPFAM" id="SSF53448">
    <property type="entry name" value="Nucleotide-diphospho-sugar transferases"/>
    <property type="match status" value="1"/>
</dbReference>
<protein>
    <submittedName>
        <fullName evidence="5">Glycosyltransferase</fullName>
    </submittedName>
</protein>
<comment type="caution">
    <text evidence="5">The sequence shown here is derived from an EMBL/GenBank/DDBJ whole genome shotgun (WGS) entry which is preliminary data.</text>
</comment>
<evidence type="ECO:0000313" key="5">
    <source>
        <dbReference type="EMBL" id="RPE08360.1"/>
    </source>
</evidence>
<dbReference type="Proteomes" id="UP000278351">
    <property type="component" value="Unassembled WGS sequence"/>
</dbReference>
<dbReference type="AlphaFoldDB" id="A0A3N4PXG1"/>
<feature type="transmembrane region" description="Helical" evidence="4">
    <location>
        <begin position="352"/>
        <end position="373"/>
    </location>
</feature>
<dbReference type="CDD" id="cd06423">
    <property type="entry name" value="CESA_like"/>
    <property type="match status" value="1"/>
</dbReference>
<gene>
    <name evidence="5" type="ORF">EGT74_15015</name>
</gene>
<evidence type="ECO:0000256" key="4">
    <source>
        <dbReference type="SAM" id="Phobius"/>
    </source>
</evidence>
<evidence type="ECO:0000256" key="1">
    <source>
        <dbReference type="ARBA" id="ARBA00006739"/>
    </source>
</evidence>
<evidence type="ECO:0000313" key="6">
    <source>
        <dbReference type="Proteomes" id="UP000278351"/>
    </source>
</evidence>
<dbReference type="InterPro" id="IPR029044">
    <property type="entry name" value="Nucleotide-diphossugar_trans"/>
</dbReference>
<dbReference type="PANTHER" id="PTHR43630">
    <property type="entry name" value="POLY-BETA-1,6-N-ACETYL-D-GLUCOSAMINE SYNTHASE"/>
    <property type="match status" value="1"/>
</dbReference>
<organism evidence="5 6">
    <name type="scientific">Chitinophaga lutea</name>
    <dbReference type="NCBI Taxonomy" id="2488634"/>
    <lineage>
        <taxon>Bacteria</taxon>
        <taxon>Pseudomonadati</taxon>
        <taxon>Bacteroidota</taxon>
        <taxon>Chitinophagia</taxon>
        <taxon>Chitinophagales</taxon>
        <taxon>Chitinophagaceae</taxon>
        <taxon>Chitinophaga</taxon>
    </lineage>
</organism>
<feature type="transmembrane region" description="Helical" evidence="4">
    <location>
        <begin position="325"/>
        <end position="345"/>
    </location>
</feature>
<evidence type="ECO:0000256" key="2">
    <source>
        <dbReference type="ARBA" id="ARBA00022676"/>
    </source>
</evidence>
<keyword evidence="3 5" id="KW-0808">Transferase</keyword>
<keyword evidence="2" id="KW-0328">Glycosyltransferase</keyword>
<name>A0A3N4PXG1_9BACT</name>